<sequence length="148" mass="15374">MARERGSASIEFLGLGVVLLCPIAYGMVLLTSLEQSMLATELAARNSARVLSADFESAEAQALAQLHIEGALANHGLDPQAAAIHIECAPDPNCHVLGAELTVTVRVTQSLPFLPFGDALGQIPVESSATFPRSAQSKAHEAELGGAS</sequence>
<reference evidence="3" key="1">
    <citation type="journal article" date="2019" name="Int. J. Syst. Evol. Microbiol.">
        <title>The Global Catalogue of Microorganisms (GCM) 10K type strain sequencing project: providing services to taxonomists for standard genome sequencing and annotation.</title>
        <authorList>
            <consortium name="The Broad Institute Genomics Platform"/>
            <consortium name="The Broad Institute Genome Sequencing Center for Infectious Disease"/>
            <person name="Wu L."/>
            <person name="Ma J."/>
        </authorList>
    </citation>
    <scope>NUCLEOTIDE SEQUENCE [LARGE SCALE GENOMIC DNA]</scope>
    <source>
        <strain evidence="3">TISTR 1511</strain>
    </source>
</reference>
<proteinExistence type="predicted"/>
<feature type="transmembrane region" description="Helical" evidence="1">
    <location>
        <begin position="12"/>
        <end position="33"/>
    </location>
</feature>
<organism evidence="2 3">
    <name type="scientific">Gulosibacter bifidus</name>
    <dbReference type="NCBI Taxonomy" id="272239"/>
    <lineage>
        <taxon>Bacteria</taxon>
        <taxon>Bacillati</taxon>
        <taxon>Actinomycetota</taxon>
        <taxon>Actinomycetes</taxon>
        <taxon>Micrococcales</taxon>
        <taxon>Microbacteriaceae</taxon>
        <taxon>Gulosibacter</taxon>
    </lineage>
</organism>
<keyword evidence="1" id="KW-0472">Membrane</keyword>
<evidence type="ECO:0008006" key="4">
    <source>
        <dbReference type="Google" id="ProtNLM"/>
    </source>
</evidence>
<keyword evidence="1" id="KW-0812">Transmembrane</keyword>
<accession>A0ABW5RJC1</accession>
<evidence type="ECO:0000256" key="1">
    <source>
        <dbReference type="SAM" id="Phobius"/>
    </source>
</evidence>
<gene>
    <name evidence="2" type="ORF">ACFSUQ_02275</name>
</gene>
<name>A0ABW5RJC1_9MICO</name>
<comment type="caution">
    <text evidence="2">The sequence shown here is derived from an EMBL/GenBank/DDBJ whole genome shotgun (WGS) entry which is preliminary data.</text>
</comment>
<protein>
    <recommendedName>
        <fullName evidence="4">TadE family protein</fullName>
    </recommendedName>
</protein>
<evidence type="ECO:0000313" key="2">
    <source>
        <dbReference type="EMBL" id="MFD2674127.1"/>
    </source>
</evidence>
<evidence type="ECO:0000313" key="3">
    <source>
        <dbReference type="Proteomes" id="UP001597453"/>
    </source>
</evidence>
<keyword evidence="1" id="KW-1133">Transmembrane helix</keyword>
<dbReference type="RefSeq" id="WP_066058788.1">
    <property type="nucleotide sequence ID" value="NZ_JBHUNF010000001.1"/>
</dbReference>
<dbReference type="EMBL" id="JBHUNF010000001">
    <property type="protein sequence ID" value="MFD2674127.1"/>
    <property type="molecule type" value="Genomic_DNA"/>
</dbReference>
<keyword evidence="3" id="KW-1185">Reference proteome</keyword>
<dbReference type="Proteomes" id="UP001597453">
    <property type="component" value="Unassembled WGS sequence"/>
</dbReference>